<dbReference type="OrthoDB" id="1918565at2759"/>
<dbReference type="CDD" id="cd22162">
    <property type="entry name" value="F-box_AtSKIP3-like"/>
    <property type="match status" value="1"/>
</dbReference>
<dbReference type="Pfam" id="PF14299">
    <property type="entry name" value="PP2"/>
    <property type="match status" value="3"/>
</dbReference>
<evidence type="ECO:0000259" key="1">
    <source>
        <dbReference type="PROSITE" id="PS50181"/>
    </source>
</evidence>
<dbReference type="AlphaFoldDB" id="A0A7J0E8H7"/>
<dbReference type="PANTHER" id="PTHR32278">
    <property type="entry name" value="F-BOX DOMAIN-CONTAINING PROTEIN"/>
    <property type="match status" value="1"/>
</dbReference>
<dbReference type="PROSITE" id="PS50181">
    <property type="entry name" value="FBOX"/>
    <property type="match status" value="1"/>
</dbReference>
<dbReference type="EMBL" id="BJWL01000002">
    <property type="protein sequence ID" value="GFY82592.1"/>
    <property type="molecule type" value="Genomic_DNA"/>
</dbReference>
<evidence type="ECO:0000313" key="2">
    <source>
        <dbReference type="EMBL" id="GFY82592.1"/>
    </source>
</evidence>
<dbReference type="Proteomes" id="UP000585474">
    <property type="component" value="Unassembled WGS sequence"/>
</dbReference>
<dbReference type="Pfam" id="PF00646">
    <property type="entry name" value="F-box"/>
    <property type="match status" value="1"/>
</dbReference>
<comment type="caution">
    <text evidence="2">The sequence shown here is derived from an EMBL/GenBank/DDBJ whole genome shotgun (WGS) entry which is preliminary data.</text>
</comment>
<dbReference type="InterPro" id="IPR025886">
    <property type="entry name" value="PP2-like"/>
</dbReference>
<evidence type="ECO:0000313" key="3">
    <source>
        <dbReference type="Proteomes" id="UP000585474"/>
    </source>
</evidence>
<feature type="domain" description="F-box" evidence="1">
    <location>
        <begin position="1"/>
        <end position="47"/>
    </location>
</feature>
<name>A0A7J0E8H7_9ERIC</name>
<dbReference type="SMART" id="SM00256">
    <property type="entry name" value="FBOX"/>
    <property type="match status" value="1"/>
</dbReference>
<protein>
    <submittedName>
        <fullName evidence="2">Phloem protein 2-B10</fullName>
    </submittedName>
</protein>
<dbReference type="PANTHER" id="PTHR32278:SF111">
    <property type="entry name" value="F-BOX PROTEIN PP2-B12-RELATED"/>
    <property type="match status" value="1"/>
</dbReference>
<proteinExistence type="predicted"/>
<dbReference type="SUPFAM" id="SSF81383">
    <property type="entry name" value="F-box domain"/>
    <property type="match status" value="1"/>
</dbReference>
<keyword evidence="3" id="KW-1185">Reference proteome</keyword>
<dbReference type="InterPro" id="IPR001810">
    <property type="entry name" value="F-box_dom"/>
</dbReference>
<gene>
    <name evidence="2" type="ORF">Acr_02g0008320</name>
</gene>
<dbReference type="Gene3D" id="1.20.1280.50">
    <property type="match status" value="1"/>
</dbReference>
<organism evidence="2 3">
    <name type="scientific">Actinidia rufa</name>
    <dbReference type="NCBI Taxonomy" id="165716"/>
    <lineage>
        <taxon>Eukaryota</taxon>
        <taxon>Viridiplantae</taxon>
        <taxon>Streptophyta</taxon>
        <taxon>Embryophyta</taxon>
        <taxon>Tracheophyta</taxon>
        <taxon>Spermatophyta</taxon>
        <taxon>Magnoliopsida</taxon>
        <taxon>eudicotyledons</taxon>
        <taxon>Gunneridae</taxon>
        <taxon>Pentapetalae</taxon>
        <taxon>asterids</taxon>
        <taxon>Ericales</taxon>
        <taxon>Actinidiaceae</taxon>
        <taxon>Actinidia</taxon>
    </lineage>
</organism>
<sequence length="1058" mass="118668">MDYFSTLPEGCISDILSLTSPRDACRSSAISKEFKSVADSDGLWDRFLPSNHREILSRAVAEPPVVFSTKKQLYLRLAHSHILIDGGNLLPRKICKTVSEIPCPHQWATHFQTEVPVPCHLGALLPLTGERRKVHHFASHRGSLSPPLCTHLKRSLPLIKSRAKETRFSNVAPVDLLQVSLRLLCVPVCTNCFPCPFSLLMSLDPCRTAALPVWTLPSSRYSSLVFFPLSISLFPLKILKIPPLAAMLQPSESSIPTEIKFFRSLGTCHTSVNVTDLPSAMRNRTVPLPTTLFVALPESNTQSGFSSADDTRNASLFESVITDADADAVSEDCIYVVSGTITNWVSDLISRKVTRICDVFWERFLPPDYQDIIARSVSTVVFSTKKELYYSLCDSPILLDGGNMSFGLDKKNGKKYYMLGARELAIADKDNWIWKSHPNSRFSDVVEHQTLCWLDIQGKMNRRELSPKTLYAAYLVFKTAKISHELESLEAKVSIRLTRPGGKGAGHQPSTVYLESKPSSHYVVVAGKEHGWIDVIWLFKKAANAHSVQESVNTLDYKEIIKRSVSPVVFSTDKELYFRLCDFPILLDGGKMYRKKKWETCVVMGRDGGDAVSARSIKLMLLFRTAGSANTNVETGLTQSFALDKRGGKKCYMLGARQLSIASGDNTSHWKWTSHVDSRFLKVAELLRVTWLEIQGKIDTRLLSSKTTYVAYLVFKIAEENYGLESVPLKASVRFVGAGGGGAEIKSCDVYVVSKLSSDVPPEHDGRLPRSRKDGWMEIELGEFFIDQGDDDAVEIRVMEIEHHREKCGLIVQGIELRAKADDLDEWFITLWEGFLPSDYPYMIANSATPFVPTNLEFFKHLCNTFILLDGDTMSFALDRQSGKRCYMLGARRLSIEWGNNTTYWKWVSHPDSRFSEVAQLLHVCWLEIGAKMSTRVLSPKTTYVAYLVFKDIPEEFSGFNGVPMKASVGYVGKEGVGARHERVVYLESNNSLLLALQIQDQLPYGREDGWMEIKMGEIFIDLADDGKVEMMFKEVERLGPKSGLIIQGIELRPKNGT</sequence>
<accession>A0A7J0E8H7</accession>
<dbReference type="InterPro" id="IPR036047">
    <property type="entry name" value="F-box-like_dom_sf"/>
</dbReference>
<reference evidence="2 3" key="1">
    <citation type="submission" date="2019-07" db="EMBL/GenBank/DDBJ databases">
        <title>De Novo Assembly of kiwifruit Actinidia rufa.</title>
        <authorList>
            <person name="Sugita-Konishi S."/>
            <person name="Sato K."/>
            <person name="Mori E."/>
            <person name="Abe Y."/>
            <person name="Kisaki G."/>
            <person name="Hamano K."/>
            <person name="Suezawa K."/>
            <person name="Otani M."/>
            <person name="Fukuda T."/>
            <person name="Manabe T."/>
            <person name="Gomi K."/>
            <person name="Tabuchi M."/>
            <person name="Akimitsu K."/>
            <person name="Kataoka I."/>
        </authorList>
    </citation>
    <scope>NUCLEOTIDE SEQUENCE [LARGE SCALE GENOMIC DNA]</scope>
    <source>
        <strain evidence="3">cv. Fuchu</strain>
    </source>
</reference>